<comment type="subcellular location">
    <subcellularLocation>
        <location evidence="1">Endoplasmic reticulum membrane</location>
        <topology evidence="1">Multi-pass membrane protein</topology>
    </subcellularLocation>
</comment>
<keyword evidence="7 8" id="KW-0472">Membrane</keyword>
<accession>A0A9P6NV12</accession>
<evidence type="ECO:0000256" key="8">
    <source>
        <dbReference type="SAM" id="Phobius"/>
    </source>
</evidence>
<dbReference type="Pfam" id="PF07019">
    <property type="entry name" value="EMC6"/>
    <property type="match status" value="1"/>
</dbReference>
<dbReference type="PANTHER" id="PTHR20994:SF0">
    <property type="entry name" value="ER MEMBRANE PROTEIN COMPLEX SUBUNIT 6"/>
    <property type="match status" value="1"/>
</dbReference>
<evidence type="ECO:0000256" key="1">
    <source>
        <dbReference type="ARBA" id="ARBA00004477"/>
    </source>
</evidence>
<dbReference type="Proteomes" id="UP000886653">
    <property type="component" value="Unassembled WGS sequence"/>
</dbReference>
<proteinExistence type="inferred from homology"/>
<evidence type="ECO:0000256" key="3">
    <source>
        <dbReference type="ARBA" id="ARBA00020827"/>
    </source>
</evidence>
<feature type="transmembrane region" description="Helical" evidence="8">
    <location>
        <begin position="88"/>
        <end position="109"/>
    </location>
</feature>
<evidence type="ECO:0000313" key="9">
    <source>
        <dbReference type="EMBL" id="KAG0150694.1"/>
    </source>
</evidence>
<dbReference type="EMBL" id="MU167217">
    <property type="protein sequence ID" value="KAG0150694.1"/>
    <property type="molecule type" value="Genomic_DNA"/>
</dbReference>
<reference evidence="9" key="1">
    <citation type="submission" date="2013-11" db="EMBL/GenBank/DDBJ databases">
        <title>Genome sequence of the fusiform rust pathogen reveals effectors for host alternation and coevolution with pine.</title>
        <authorList>
            <consortium name="DOE Joint Genome Institute"/>
            <person name="Smith K."/>
            <person name="Pendleton A."/>
            <person name="Kubisiak T."/>
            <person name="Anderson C."/>
            <person name="Salamov A."/>
            <person name="Aerts A."/>
            <person name="Riley R."/>
            <person name="Clum A."/>
            <person name="Lindquist E."/>
            <person name="Ence D."/>
            <person name="Campbell M."/>
            <person name="Kronenberg Z."/>
            <person name="Feau N."/>
            <person name="Dhillon B."/>
            <person name="Hamelin R."/>
            <person name="Burleigh J."/>
            <person name="Smith J."/>
            <person name="Yandell M."/>
            <person name="Nelson C."/>
            <person name="Grigoriev I."/>
            <person name="Davis J."/>
        </authorList>
    </citation>
    <scope>NUCLEOTIDE SEQUENCE</scope>
    <source>
        <strain evidence="9">G11</strain>
    </source>
</reference>
<evidence type="ECO:0000256" key="5">
    <source>
        <dbReference type="ARBA" id="ARBA00022824"/>
    </source>
</evidence>
<protein>
    <recommendedName>
        <fullName evidence="3">ER membrane protein complex subunit 6</fullName>
    </recommendedName>
</protein>
<evidence type="ECO:0000256" key="2">
    <source>
        <dbReference type="ARBA" id="ARBA00009436"/>
    </source>
</evidence>
<sequence length="110" mass="12315">MESDLQSKSICPELLISNIKSLETIKSTTSSIAGALAGILGLKNHYGFIFYLLSSLLISTLIHLSNLIRSPSKSILFNSNKTIWSSSLIDNLFGYILWWTLFYGLVHIYD</sequence>
<keyword evidence="5" id="KW-0256">Endoplasmic reticulum</keyword>
<comment type="caution">
    <text evidence="9">The sequence shown here is derived from an EMBL/GenBank/DDBJ whole genome shotgun (WGS) entry which is preliminary data.</text>
</comment>
<dbReference type="InterPro" id="IPR008504">
    <property type="entry name" value="Emc6"/>
</dbReference>
<keyword evidence="6 8" id="KW-1133">Transmembrane helix</keyword>
<dbReference type="InterPro" id="IPR029008">
    <property type="entry name" value="EMC6-like"/>
</dbReference>
<organism evidence="9 10">
    <name type="scientific">Cronartium quercuum f. sp. fusiforme G11</name>
    <dbReference type="NCBI Taxonomy" id="708437"/>
    <lineage>
        <taxon>Eukaryota</taxon>
        <taxon>Fungi</taxon>
        <taxon>Dikarya</taxon>
        <taxon>Basidiomycota</taxon>
        <taxon>Pucciniomycotina</taxon>
        <taxon>Pucciniomycetes</taxon>
        <taxon>Pucciniales</taxon>
        <taxon>Coleosporiaceae</taxon>
        <taxon>Cronartium</taxon>
    </lineage>
</organism>
<evidence type="ECO:0000313" key="10">
    <source>
        <dbReference type="Proteomes" id="UP000886653"/>
    </source>
</evidence>
<evidence type="ECO:0000256" key="4">
    <source>
        <dbReference type="ARBA" id="ARBA00022692"/>
    </source>
</evidence>
<dbReference type="AlphaFoldDB" id="A0A9P6NV12"/>
<dbReference type="GO" id="GO:0034975">
    <property type="term" value="P:protein folding in endoplasmic reticulum"/>
    <property type="evidence" value="ECO:0007669"/>
    <property type="project" value="TreeGrafter"/>
</dbReference>
<feature type="transmembrane region" description="Helical" evidence="8">
    <location>
        <begin position="48"/>
        <end position="68"/>
    </location>
</feature>
<evidence type="ECO:0000256" key="7">
    <source>
        <dbReference type="ARBA" id="ARBA00023136"/>
    </source>
</evidence>
<dbReference type="PANTHER" id="PTHR20994">
    <property type="entry name" value="ER MEMBRANE PROTEIN COMPLEX SUBUNIT 6"/>
    <property type="match status" value="1"/>
</dbReference>
<keyword evidence="4 8" id="KW-0812">Transmembrane</keyword>
<comment type="similarity">
    <text evidence="2">Belongs to the EMC6 family.</text>
</comment>
<dbReference type="OrthoDB" id="16510at2759"/>
<dbReference type="GO" id="GO:0072546">
    <property type="term" value="C:EMC complex"/>
    <property type="evidence" value="ECO:0007669"/>
    <property type="project" value="InterPro"/>
</dbReference>
<gene>
    <name evidence="9" type="ORF">CROQUDRAFT_72568</name>
</gene>
<name>A0A9P6NV12_9BASI</name>
<evidence type="ECO:0000256" key="6">
    <source>
        <dbReference type="ARBA" id="ARBA00022989"/>
    </source>
</evidence>
<keyword evidence="10" id="KW-1185">Reference proteome</keyword>
<dbReference type="GO" id="GO:0000045">
    <property type="term" value="P:autophagosome assembly"/>
    <property type="evidence" value="ECO:0007669"/>
    <property type="project" value="TreeGrafter"/>
</dbReference>